<keyword evidence="2" id="KW-0472">Membrane</keyword>
<dbReference type="EMBL" id="ANNG01000010">
    <property type="protein sequence ID" value="ERJ30112.1"/>
    <property type="molecule type" value="Genomic_DNA"/>
</dbReference>
<accession>U2FI05</accession>
<gene>
    <name evidence="3" type="ORF">UNSWCS_213</name>
</gene>
<name>U2FI05_9BACT</name>
<dbReference type="PATRIC" id="fig|1242968.3.peg.747"/>
<dbReference type="AlphaFoldDB" id="U2FI05"/>
<dbReference type="RefSeq" id="WP_021087365.1">
    <property type="nucleotide sequence ID" value="NZ_ANNG01000010.1"/>
</dbReference>
<evidence type="ECO:0000256" key="1">
    <source>
        <dbReference type="SAM" id="Coils"/>
    </source>
</evidence>
<protein>
    <submittedName>
        <fullName evidence="3">Uncharacterized protein</fullName>
    </submittedName>
</protein>
<organism evidence="3 4">
    <name type="scientific">Campylobacter concisus UNSWCS</name>
    <dbReference type="NCBI Taxonomy" id="1242968"/>
    <lineage>
        <taxon>Bacteria</taxon>
        <taxon>Pseudomonadati</taxon>
        <taxon>Campylobacterota</taxon>
        <taxon>Epsilonproteobacteria</taxon>
        <taxon>Campylobacterales</taxon>
        <taxon>Campylobacteraceae</taxon>
        <taxon>Campylobacter</taxon>
    </lineage>
</organism>
<evidence type="ECO:0000313" key="3">
    <source>
        <dbReference type="EMBL" id="ERJ30112.1"/>
    </source>
</evidence>
<dbReference type="Proteomes" id="UP000016620">
    <property type="component" value="Unassembled WGS sequence"/>
</dbReference>
<keyword evidence="1" id="KW-0175">Coiled coil</keyword>
<keyword evidence="2" id="KW-0812">Transmembrane</keyword>
<feature type="transmembrane region" description="Helical" evidence="2">
    <location>
        <begin position="244"/>
        <end position="265"/>
    </location>
</feature>
<reference evidence="3 4" key="1">
    <citation type="journal article" date="2013" name="BMC Genomics">
        <title>Comparative genomics of Campylobacter concisus isolates reveals genetic diversity and provides insights into disease association.</title>
        <authorList>
            <person name="Deshpande N.P."/>
            <person name="Kaakoush N.O."/>
            <person name="Wilkins M.R."/>
            <person name="Mitchell H.M."/>
        </authorList>
    </citation>
    <scope>NUCLEOTIDE SEQUENCE [LARGE SCALE GENOMIC DNA]</scope>
    <source>
        <strain evidence="3 4">UNSWCS</strain>
    </source>
</reference>
<keyword evidence="2" id="KW-1133">Transmembrane helix</keyword>
<sequence>MGNEKQSNIDVVQKRLISVFKDETKISALSGLLDMIENNSFATAVSNIENFYTNYGDFATKKEEIDEILDDVKDSQEKINNAYSEIYDIDDRSIALKDSSSILNNLRQANNDAVKIRKTYINFYGQKDSEGNQTQGIVSKLESACSEIEESEYKINELKDFYDEVFNGITDDNDPKNNKKSWVDFLDEKKEYVNNMIEHGENDFKNLKNKINSLLPGATSAGLARAYMRQRRITEKKVEKWNRIFNWAIVTFAVAFLFYFILAIYLNTFGFVDFFKSLPLWVFSGFFIYYSTQQISEYKKTADEYRHKEALASSYIGFERLILESGNIELRDKLLEIATDAIGVNPSDRINSSGQIPSLTFLEKIIDLLPSESLRKLYDKIGNSLNIAKN</sequence>
<feature type="transmembrane region" description="Helical" evidence="2">
    <location>
        <begin position="271"/>
        <end position="290"/>
    </location>
</feature>
<proteinExistence type="predicted"/>
<feature type="coiled-coil region" evidence="1">
    <location>
        <begin position="58"/>
        <end position="85"/>
    </location>
</feature>
<comment type="caution">
    <text evidence="3">The sequence shown here is derived from an EMBL/GenBank/DDBJ whole genome shotgun (WGS) entry which is preliminary data.</text>
</comment>
<evidence type="ECO:0000256" key="2">
    <source>
        <dbReference type="SAM" id="Phobius"/>
    </source>
</evidence>
<evidence type="ECO:0000313" key="4">
    <source>
        <dbReference type="Proteomes" id="UP000016620"/>
    </source>
</evidence>